<feature type="binding site" evidence="9">
    <location>
        <position position="161"/>
    </location>
    <ligand>
        <name>5-hydroxyisourate</name>
        <dbReference type="ChEBI" id="CHEBI:18072"/>
    </ligand>
</feature>
<feature type="active site" description="Charge relay system" evidence="8">
    <location>
        <position position="258"/>
    </location>
</feature>
<dbReference type="CDD" id="cd00445">
    <property type="entry name" value="Uricase"/>
    <property type="match status" value="1"/>
</dbReference>
<feature type="binding site" evidence="9">
    <location>
        <position position="256"/>
    </location>
    <ligand>
        <name>O2</name>
        <dbReference type="ChEBI" id="CHEBI:15379"/>
    </ligand>
</feature>
<evidence type="ECO:0000256" key="5">
    <source>
        <dbReference type="ARBA" id="ARBA00023002"/>
    </source>
</evidence>
<dbReference type="EMBL" id="KV878187">
    <property type="protein sequence ID" value="OJI86460.1"/>
    <property type="molecule type" value="Genomic_DNA"/>
</dbReference>
<dbReference type="InterPro" id="IPR002042">
    <property type="entry name" value="Uricase"/>
</dbReference>
<keyword evidence="12" id="KW-1185">Reference proteome</keyword>
<dbReference type="GO" id="GO:0006145">
    <property type="term" value="P:purine nucleobase catabolic process"/>
    <property type="evidence" value="ECO:0007669"/>
    <property type="project" value="TreeGrafter"/>
</dbReference>
<comment type="subcellular location">
    <subcellularLocation>
        <location evidence="1 7">Peroxisome</location>
    </subcellularLocation>
</comment>
<feature type="binding site" evidence="9">
    <location>
        <position position="60"/>
    </location>
    <ligand>
        <name>5-hydroxyisourate</name>
        <dbReference type="ChEBI" id="CHEBI:18072"/>
    </ligand>
</feature>
<dbReference type="FunFam" id="3.10.270.10:FF:000001">
    <property type="entry name" value="Uricase"/>
    <property type="match status" value="1"/>
</dbReference>
<evidence type="ECO:0000256" key="4">
    <source>
        <dbReference type="ARBA" id="ARBA00022631"/>
    </source>
</evidence>
<comment type="similarity">
    <text evidence="3 7 10">Belongs to the uricase family.</text>
</comment>
<dbReference type="Gene3D" id="3.10.270.10">
    <property type="entry name" value="Urate Oxidase"/>
    <property type="match status" value="1"/>
</dbReference>
<comment type="catalytic activity">
    <reaction evidence="7 10">
        <text>urate + O2 + H2O = 5-hydroxyisourate + H2O2</text>
        <dbReference type="Rhea" id="RHEA:21368"/>
        <dbReference type="ChEBI" id="CHEBI:15377"/>
        <dbReference type="ChEBI" id="CHEBI:15379"/>
        <dbReference type="ChEBI" id="CHEBI:16240"/>
        <dbReference type="ChEBI" id="CHEBI:17775"/>
        <dbReference type="ChEBI" id="CHEBI:18072"/>
        <dbReference type="EC" id="1.7.3.3"/>
    </reaction>
</comment>
<dbReference type="GO" id="GO:0005777">
    <property type="term" value="C:peroxisome"/>
    <property type="evidence" value="ECO:0007669"/>
    <property type="project" value="UniProtKB-SubCell"/>
</dbReference>
<evidence type="ECO:0000256" key="2">
    <source>
        <dbReference type="ARBA" id="ARBA00004831"/>
    </source>
</evidence>
<feature type="binding site" evidence="9">
    <location>
        <position position="60"/>
    </location>
    <ligand>
        <name>urate</name>
        <dbReference type="ChEBI" id="CHEBI:17775"/>
    </ligand>
</feature>
<dbReference type="SUPFAM" id="SSF55620">
    <property type="entry name" value="Tetrahydrobiopterin biosynthesis enzymes-like"/>
    <property type="match status" value="2"/>
</dbReference>
<dbReference type="NCBIfam" id="TIGR03383">
    <property type="entry name" value="urate_oxi"/>
    <property type="match status" value="1"/>
</dbReference>
<dbReference type="GO" id="GO:0004846">
    <property type="term" value="F:urate oxidase activity"/>
    <property type="evidence" value="ECO:0007669"/>
    <property type="project" value="UniProtKB-EC"/>
</dbReference>
<dbReference type="EC" id="1.7.3.3" evidence="7 10"/>
<reference evidence="12" key="1">
    <citation type="journal article" date="2017" name="Genome Biol.">
        <title>Comparative genomics reveals high biological diversity and specific adaptations in the industrially and medically important fungal genus Aspergillus.</title>
        <authorList>
            <person name="de Vries R.P."/>
            <person name="Riley R."/>
            <person name="Wiebenga A."/>
            <person name="Aguilar-Osorio G."/>
            <person name="Amillis S."/>
            <person name="Uchima C.A."/>
            <person name="Anderluh G."/>
            <person name="Asadollahi M."/>
            <person name="Askin M."/>
            <person name="Barry K."/>
            <person name="Battaglia E."/>
            <person name="Bayram O."/>
            <person name="Benocci T."/>
            <person name="Braus-Stromeyer S.A."/>
            <person name="Caldana C."/>
            <person name="Canovas D."/>
            <person name="Cerqueira G.C."/>
            <person name="Chen F."/>
            <person name="Chen W."/>
            <person name="Choi C."/>
            <person name="Clum A."/>
            <person name="Dos Santos R.A."/>
            <person name="Damasio A.R."/>
            <person name="Diallinas G."/>
            <person name="Emri T."/>
            <person name="Fekete E."/>
            <person name="Flipphi M."/>
            <person name="Freyberg S."/>
            <person name="Gallo A."/>
            <person name="Gournas C."/>
            <person name="Habgood R."/>
            <person name="Hainaut M."/>
            <person name="Harispe M.L."/>
            <person name="Henrissat B."/>
            <person name="Hilden K.S."/>
            <person name="Hope R."/>
            <person name="Hossain A."/>
            <person name="Karabika E."/>
            <person name="Karaffa L."/>
            <person name="Karanyi Z."/>
            <person name="Krasevec N."/>
            <person name="Kuo A."/>
            <person name="Kusch H."/>
            <person name="LaButti K."/>
            <person name="Lagendijk E.L."/>
            <person name="Lapidus A."/>
            <person name="Levasseur A."/>
            <person name="Lindquist E."/>
            <person name="Lipzen A."/>
            <person name="Logrieco A.F."/>
            <person name="MacCabe A."/>
            <person name="Maekelae M.R."/>
            <person name="Malavazi I."/>
            <person name="Melin P."/>
            <person name="Meyer V."/>
            <person name="Mielnichuk N."/>
            <person name="Miskei M."/>
            <person name="Molnar A.P."/>
            <person name="Mule G."/>
            <person name="Ngan C.Y."/>
            <person name="Orejas M."/>
            <person name="Orosz E."/>
            <person name="Ouedraogo J.P."/>
            <person name="Overkamp K.M."/>
            <person name="Park H.-S."/>
            <person name="Perrone G."/>
            <person name="Piumi F."/>
            <person name="Punt P.J."/>
            <person name="Ram A.F."/>
            <person name="Ramon A."/>
            <person name="Rauscher S."/>
            <person name="Record E."/>
            <person name="Riano-Pachon D.M."/>
            <person name="Robert V."/>
            <person name="Roehrig J."/>
            <person name="Ruller R."/>
            <person name="Salamov A."/>
            <person name="Salih N.S."/>
            <person name="Samson R.A."/>
            <person name="Sandor E."/>
            <person name="Sanguinetti M."/>
            <person name="Schuetze T."/>
            <person name="Sepcic K."/>
            <person name="Shelest E."/>
            <person name="Sherlock G."/>
            <person name="Sophianopoulou V."/>
            <person name="Squina F.M."/>
            <person name="Sun H."/>
            <person name="Susca A."/>
            <person name="Todd R.B."/>
            <person name="Tsang A."/>
            <person name="Unkles S.E."/>
            <person name="van de Wiele N."/>
            <person name="van Rossen-Uffink D."/>
            <person name="Oliveira J.V."/>
            <person name="Vesth T.C."/>
            <person name="Visser J."/>
            <person name="Yu J.-H."/>
            <person name="Zhou M."/>
            <person name="Andersen M.R."/>
            <person name="Archer D.B."/>
            <person name="Baker S.E."/>
            <person name="Benoit I."/>
            <person name="Brakhage A.A."/>
            <person name="Braus G.H."/>
            <person name="Fischer R."/>
            <person name="Frisvad J.C."/>
            <person name="Goldman G.H."/>
            <person name="Houbraken J."/>
            <person name="Oakley B."/>
            <person name="Pocsi I."/>
            <person name="Scazzocchio C."/>
            <person name="Seiboth B."/>
            <person name="vanKuyk P.A."/>
            <person name="Wortman J."/>
            <person name="Dyer P.S."/>
            <person name="Grigoriev I.V."/>
        </authorList>
    </citation>
    <scope>NUCLEOTIDE SEQUENCE [LARGE SCALE GENOMIC DNA]</scope>
    <source>
        <strain evidence="12">CBS 134.48</strain>
    </source>
</reference>
<dbReference type="PROSITE" id="PS00366">
    <property type="entry name" value="URICASE"/>
    <property type="match status" value="1"/>
</dbReference>
<dbReference type="Proteomes" id="UP000184304">
    <property type="component" value="Unassembled WGS sequence"/>
</dbReference>
<dbReference type="PIRSF" id="PIRSF000241">
    <property type="entry name" value="Urate_oxidase"/>
    <property type="match status" value="1"/>
</dbReference>
<evidence type="ECO:0000256" key="1">
    <source>
        <dbReference type="ARBA" id="ARBA00004275"/>
    </source>
</evidence>
<proteinExistence type="inferred from homology"/>
<feature type="binding site" evidence="9">
    <location>
        <position position="256"/>
    </location>
    <ligand>
        <name>5-hydroxyisourate</name>
        <dbReference type="ChEBI" id="CHEBI:18072"/>
    </ligand>
</feature>
<feature type="active site" description="Charge relay system" evidence="8">
    <location>
        <position position="59"/>
    </location>
</feature>
<accession>A0A1L9NB08</accession>
<evidence type="ECO:0000256" key="6">
    <source>
        <dbReference type="ARBA" id="ARBA00023140"/>
    </source>
</evidence>
<organism evidence="11 12">
    <name type="scientific">Aspergillus tubingensis (strain CBS 134.48)</name>
    <dbReference type="NCBI Taxonomy" id="767770"/>
    <lineage>
        <taxon>Eukaryota</taxon>
        <taxon>Fungi</taxon>
        <taxon>Dikarya</taxon>
        <taxon>Ascomycota</taxon>
        <taxon>Pezizomycotina</taxon>
        <taxon>Eurotiomycetes</taxon>
        <taxon>Eurotiomycetidae</taxon>
        <taxon>Eurotiales</taxon>
        <taxon>Aspergillaceae</taxon>
        <taxon>Aspergillus</taxon>
        <taxon>Aspergillus subgen. Circumdati</taxon>
    </lineage>
</organism>
<feature type="binding site" evidence="9">
    <location>
        <position position="230"/>
    </location>
    <ligand>
        <name>urate</name>
        <dbReference type="ChEBI" id="CHEBI:17775"/>
    </ligand>
</feature>
<feature type="binding site" evidence="9">
    <location>
        <position position="230"/>
    </location>
    <ligand>
        <name>5-hydroxyisourate</name>
        <dbReference type="ChEBI" id="CHEBI:18072"/>
    </ligand>
</feature>
<evidence type="ECO:0000313" key="12">
    <source>
        <dbReference type="Proteomes" id="UP000184304"/>
    </source>
</evidence>
<gene>
    <name evidence="11" type="ORF">ASPTUDRAFT_115927</name>
</gene>
<dbReference type="AlphaFoldDB" id="A0A1L9NB08"/>
<evidence type="ECO:0000256" key="10">
    <source>
        <dbReference type="RuleBase" id="RU004455"/>
    </source>
</evidence>
<dbReference type="UniPathway" id="UPA00394">
    <property type="reaction ID" value="UER00650"/>
</dbReference>
<keyword evidence="5 7" id="KW-0560">Oxidoreductase</keyword>
<comment type="pathway">
    <text evidence="2 7">Purine metabolism; urate degradation; (S)-allantoin from urate: step 1/3.</text>
</comment>
<dbReference type="STRING" id="767770.A0A1L9NB08"/>
<evidence type="ECO:0000256" key="3">
    <source>
        <dbReference type="ARBA" id="ARBA00009760"/>
    </source>
</evidence>
<feature type="binding site" evidence="9">
    <location>
        <position position="178"/>
    </location>
    <ligand>
        <name>urate</name>
        <dbReference type="ChEBI" id="CHEBI:17775"/>
    </ligand>
</feature>
<feature type="binding site" evidence="9">
    <location>
        <position position="161"/>
    </location>
    <ligand>
        <name>urate</name>
        <dbReference type="ChEBI" id="CHEBI:17775"/>
    </ligand>
</feature>
<feature type="binding site" evidence="9">
    <location>
        <position position="256"/>
    </location>
    <ligand>
        <name>urate</name>
        <dbReference type="ChEBI" id="CHEBI:17775"/>
    </ligand>
</feature>
<feature type="binding site" evidence="9">
    <location>
        <position position="59"/>
    </location>
    <ligand>
        <name>urate</name>
        <dbReference type="ChEBI" id="CHEBI:17775"/>
    </ligand>
</feature>
<keyword evidence="6 7" id="KW-0576">Peroxisome</keyword>
<dbReference type="VEuPathDB" id="FungiDB:ASPTUDRAFT_115927"/>
<evidence type="ECO:0000256" key="9">
    <source>
        <dbReference type="PIRSR" id="PIRSR000241-2"/>
    </source>
</evidence>
<sequence>MSSPVTAARYGKDNVRVYKVHRDEKTGVQTVVEMTVCVLLEGDIDTSYTKADNSVIVATDSIKNTIYITAKQNPVTPPELFGSILGSHFITKYNHIHAAHVNIITHRWTRMTIDGKPHPHSFLRDGEETRNVQVDVVEGKGVDITSSLAKLTVLKSTNSQFWGFLRDEYTTLPETWDRILSTDVDASWQWRRFNGLDEVRATVPQFDATWSAARDITLKTFAEDNSASVQNTMYKMAEQILARQPLLETVEYSLPNKHYFEVDLSWHKGLKNTGKDAEVYAPQTNPNGLIKCTVGRNTKAKL</sequence>
<dbReference type="OrthoDB" id="9992118at2759"/>
<keyword evidence="4 7" id="KW-0659">Purine metabolism</keyword>
<name>A0A1L9NB08_ASPTC</name>
<dbReference type="GO" id="GO:0019628">
    <property type="term" value="P:urate catabolic process"/>
    <property type="evidence" value="ECO:0007669"/>
    <property type="project" value="UniProtKB-UniPathway"/>
</dbReference>
<dbReference type="PANTHER" id="PTHR42874">
    <property type="entry name" value="URICASE"/>
    <property type="match status" value="1"/>
</dbReference>
<comment type="function">
    <text evidence="7 10">Catalyzes the oxidation of uric acid to 5-hydroxyisourate, which is further processed to form (S)-allantoin.</text>
</comment>
<feature type="binding site" evidence="9">
    <location>
        <position position="229"/>
    </location>
    <ligand>
        <name>urate</name>
        <dbReference type="ChEBI" id="CHEBI:17775"/>
    </ligand>
</feature>
<protein>
    <recommendedName>
        <fullName evidence="7 10">Uricase</fullName>
        <ecNumber evidence="7 10">1.7.3.3</ecNumber>
    </recommendedName>
    <alternativeName>
        <fullName evidence="7">Urate oxidase</fullName>
    </alternativeName>
</protein>
<feature type="binding site" evidence="9">
    <location>
        <position position="178"/>
    </location>
    <ligand>
        <name>5-hydroxyisourate</name>
        <dbReference type="ChEBI" id="CHEBI:18072"/>
    </ligand>
</feature>
<dbReference type="PANTHER" id="PTHR42874:SF1">
    <property type="entry name" value="URICASE"/>
    <property type="match status" value="1"/>
</dbReference>
<dbReference type="PRINTS" id="PR00093">
    <property type="entry name" value="URICASE"/>
</dbReference>
<evidence type="ECO:0000313" key="11">
    <source>
        <dbReference type="EMBL" id="OJI86460.1"/>
    </source>
</evidence>
<dbReference type="Pfam" id="PF01014">
    <property type="entry name" value="Uricase"/>
    <property type="match status" value="2"/>
</dbReference>
<evidence type="ECO:0000256" key="8">
    <source>
        <dbReference type="PIRSR" id="PIRSR000241-1"/>
    </source>
</evidence>
<feature type="active site" description="Charge relay system" evidence="8">
    <location>
        <position position="12"/>
    </location>
</feature>
<dbReference type="OMA" id="ATMYKMS"/>
<evidence type="ECO:0000256" key="7">
    <source>
        <dbReference type="PIRNR" id="PIRNR000241"/>
    </source>
</evidence>
<dbReference type="InterPro" id="IPR019842">
    <property type="entry name" value="Uricase_CS"/>
</dbReference>